<dbReference type="Proteomes" id="UP001415857">
    <property type="component" value="Unassembled WGS sequence"/>
</dbReference>
<reference evidence="1 2" key="1">
    <citation type="journal article" date="2024" name="Plant J.">
        <title>Genome sequences and population genomics reveal climatic adaptation and genomic divergence between two closely related sweetgum species.</title>
        <authorList>
            <person name="Xu W.Q."/>
            <person name="Ren C.Q."/>
            <person name="Zhang X.Y."/>
            <person name="Comes H.P."/>
            <person name="Liu X.H."/>
            <person name="Li Y.G."/>
            <person name="Kettle C.J."/>
            <person name="Jalonen R."/>
            <person name="Gaisberger H."/>
            <person name="Ma Y.Z."/>
            <person name="Qiu Y.X."/>
        </authorList>
    </citation>
    <scope>NUCLEOTIDE SEQUENCE [LARGE SCALE GENOMIC DNA]</scope>
    <source>
        <strain evidence="1">Hangzhou</strain>
    </source>
</reference>
<name>A0AAP0R3D3_LIQFO</name>
<dbReference type="PANTHER" id="PTHR36617">
    <property type="entry name" value="PROTEIN, PUTATIVE-RELATED"/>
    <property type="match status" value="1"/>
</dbReference>
<dbReference type="AlphaFoldDB" id="A0AAP0R3D3"/>
<keyword evidence="2" id="KW-1185">Reference proteome</keyword>
<comment type="caution">
    <text evidence="1">The sequence shown here is derived from an EMBL/GenBank/DDBJ whole genome shotgun (WGS) entry which is preliminary data.</text>
</comment>
<dbReference type="PANTHER" id="PTHR36617:SF16">
    <property type="entry name" value="OS04G0516500 PROTEIN"/>
    <property type="match status" value="1"/>
</dbReference>
<sequence>MMRDFLWEGSGKGKRDHLVRWEIVSRPKSQGGLALGNIVKRNIDLTGKWLWRFALERDSLWYAIIKSKYGLQANGWDAQTSSRISARSPWKFTSQGLDRFLEFTSLSVGKGDRVRFWEDHWRGDASFCSLFPRLYRLSLAHNASISSMVSIESQSFRWDFKFFRNLNERESSNLASLLNILEGFSLSLFIPVKRVWIADSSGVFSCKSYFEKLIGSSHILSCFPSDLIWKARVPLKVKVFAWTVFYKGINTNDKFQGGGHFFLHAHSGASCIGRQLKLLIIYFYIVRGLYVMAEAV</sequence>
<organism evidence="1 2">
    <name type="scientific">Liquidambar formosana</name>
    <name type="common">Formosan gum</name>
    <dbReference type="NCBI Taxonomy" id="63359"/>
    <lineage>
        <taxon>Eukaryota</taxon>
        <taxon>Viridiplantae</taxon>
        <taxon>Streptophyta</taxon>
        <taxon>Embryophyta</taxon>
        <taxon>Tracheophyta</taxon>
        <taxon>Spermatophyta</taxon>
        <taxon>Magnoliopsida</taxon>
        <taxon>eudicotyledons</taxon>
        <taxon>Gunneridae</taxon>
        <taxon>Pentapetalae</taxon>
        <taxon>Saxifragales</taxon>
        <taxon>Altingiaceae</taxon>
        <taxon>Liquidambar</taxon>
    </lineage>
</organism>
<evidence type="ECO:0000313" key="1">
    <source>
        <dbReference type="EMBL" id="KAK9266383.1"/>
    </source>
</evidence>
<dbReference type="EMBL" id="JBBPBK010000154">
    <property type="protein sequence ID" value="KAK9266383.1"/>
    <property type="molecule type" value="Genomic_DNA"/>
</dbReference>
<evidence type="ECO:0008006" key="3">
    <source>
        <dbReference type="Google" id="ProtNLM"/>
    </source>
</evidence>
<evidence type="ECO:0000313" key="2">
    <source>
        <dbReference type="Proteomes" id="UP001415857"/>
    </source>
</evidence>
<gene>
    <name evidence="1" type="ORF">L1049_027285</name>
</gene>
<proteinExistence type="predicted"/>
<accession>A0AAP0R3D3</accession>
<protein>
    <recommendedName>
        <fullName evidence="3">Reverse transcriptase zinc-binding domain-containing protein</fullName>
    </recommendedName>
</protein>